<dbReference type="Gene3D" id="1.10.30.50">
    <property type="match status" value="1"/>
</dbReference>
<dbReference type="PANTHER" id="PTHR33877">
    <property type="entry name" value="SLL1193 PROTEIN"/>
    <property type="match status" value="1"/>
</dbReference>
<reference evidence="2 3" key="1">
    <citation type="submission" date="2019-01" db="EMBL/GenBank/DDBJ databases">
        <title>Sequencing of cultivated peanut Arachis hypogaea provides insights into genome evolution and oil improvement.</title>
        <authorList>
            <person name="Chen X."/>
        </authorList>
    </citation>
    <scope>NUCLEOTIDE SEQUENCE [LARGE SCALE GENOMIC DNA]</scope>
    <source>
        <strain evidence="3">cv. Fuhuasheng</strain>
        <tissue evidence="2">Leaves</tissue>
    </source>
</reference>
<organism evidence="2 3">
    <name type="scientific">Arachis hypogaea</name>
    <name type="common">Peanut</name>
    <dbReference type="NCBI Taxonomy" id="3818"/>
    <lineage>
        <taxon>Eukaryota</taxon>
        <taxon>Viridiplantae</taxon>
        <taxon>Streptophyta</taxon>
        <taxon>Embryophyta</taxon>
        <taxon>Tracheophyta</taxon>
        <taxon>Spermatophyta</taxon>
        <taxon>Magnoliopsida</taxon>
        <taxon>eudicotyledons</taxon>
        <taxon>Gunneridae</taxon>
        <taxon>Pentapetalae</taxon>
        <taxon>rosids</taxon>
        <taxon>fabids</taxon>
        <taxon>Fabales</taxon>
        <taxon>Fabaceae</taxon>
        <taxon>Papilionoideae</taxon>
        <taxon>50 kb inversion clade</taxon>
        <taxon>dalbergioids sensu lato</taxon>
        <taxon>Dalbergieae</taxon>
        <taxon>Pterocarpus clade</taxon>
        <taxon>Arachis</taxon>
    </lineage>
</organism>
<name>A0A445CST1_ARAHY</name>
<sequence>MAQFTTHGRLKLLFNGESVSPCLGHKDPFHYKCRSIHTHKRRVRCIGSSARIYHASSSHRGRISRCNAKAPRINGNEVVHEEYYDNDDDEDEDEHEYSYEDGDVDDVFEDDGLSCFRGLVLDISYRPVNVVGWKRAICLEFMEKADVLEYYAKTVSSPSGSFYIPAVLRVPHLLQVVKRRIVKNNLSRKNILFRDNYTCQYCSSHENLTIDHVVPTARGGEWTWENLVRHI</sequence>
<dbReference type="PANTHER" id="PTHR33877:SF2">
    <property type="entry name" value="OS07G0170200 PROTEIN"/>
    <property type="match status" value="1"/>
</dbReference>
<comment type="caution">
    <text evidence="2">The sequence shown here is derived from an EMBL/GenBank/DDBJ whole genome shotgun (WGS) entry which is preliminary data.</text>
</comment>
<dbReference type="CDD" id="cd00085">
    <property type="entry name" value="HNHc"/>
    <property type="match status" value="1"/>
</dbReference>
<dbReference type="AlphaFoldDB" id="A0A445CST1"/>
<gene>
    <name evidence="2" type="ORF">Ahy_A06g029273</name>
</gene>
<evidence type="ECO:0000313" key="2">
    <source>
        <dbReference type="EMBL" id="RYR54026.1"/>
    </source>
</evidence>
<dbReference type="Proteomes" id="UP000289738">
    <property type="component" value="Chromosome A06"/>
</dbReference>
<dbReference type="InterPro" id="IPR029471">
    <property type="entry name" value="HNH_5"/>
</dbReference>
<dbReference type="SMART" id="SM00507">
    <property type="entry name" value="HNHc"/>
    <property type="match status" value="1"/>
</dbReference>
<feature type="domain" description="HNH nuclease" evidence="1">
    <location>
        <begin position="186"/>
        <end position="231"/>
    </location>
</feature>
<protein>
    <recommendedName>
        <fullName evidence="1">HNH nuclease domain-containing protein</fullName>
    </recommendedName>
</protein>
<keyword evidence="3" id="KW-1185">Reference proteome</keyword>
<dbReference type="InterPro" id="IPR052892">
    <property type="entry name" value="NA-targeting_endonuclease"/>
</dbReference>
<dbReference type="Pfam" id="PF14279">
    <property type="entry name" value="HNH_5"/>
    <property type="match status" value="1"/>
</dbReference>
<evidence type="ECO:0000313" key="3">
    <source>
        <dbReference type="Proteomes" id="UP000289738"/>
    </source>
</evidence>
<evidence type="ECO:0000259" key="1">
    <source>
        <dbReference type="SMART" id="SM00507"/>
    </source>
</evidence>
<dbReference type="InterPro" id="IPR003615">
    <property type="entry name" value="HNH_nuc"/>
</dbReference>
<dbReference type="EMBL" id="SDMP01000006">
    <property type="protein sequence ID" value="RYR54026.1"/>
    <property type="molecule type" value="Genomic_DNA"/>
</dbReference>
<accession>A0A445CST1</accession>
<proteinExistence type="predicted"/>